<keyword evidence="7" id="KW-1185">Reference proteome</keyword>
<dbReference type="SUPFAM" id="SSF46785">
    <property type="entry name" value="Winged helix' DNA-binding domain"/>
    <property type="match status" value="1"/>
</dbReference>
<comment type="caution">
    <text evidence="6">The sequence shown here is derived from an EMBL/GenBank/DDBJ whole genome shotgun (WGS) entry which is preliminary data.</text>
</comment>
<protein>
    <submittedName>
        <fullName evidence="6">LysR family transcriptional regulator</fullName>
    </submittedName>
</protein>
<dbReference type="GO" id="GO:0003700">
    <property type="term" value="F:DNA-binding transcription factor activity"/>
    <property type="evidence" value="ECO:0007669"/>
    <property type="project" value="InterPro"/>
</dbReference>
<dbReference type="CDD" id="cd05466">
    <property type="entry name" value="PBP2_LTTR_substrate"/>
    <property type="match status" value="1"/>
</dbReference>
<sequence>MFSIEQLEAFQATIDTGSFSAAARKLGKAQSAVSQHVINLEIDCGCELFDRSGRYPILTEEGKKLAPYASATLIQHKRLIGKIDTLTDHYSSTLVIAVDEGIPLQKITTILKDLHHEYPQLSVELLSATSIDIIEMVQSGQATTGIIFSELSMPSCIDFESVGSIAFDVYVSNTHPLAQEVAPHIDMLRLHRQLLISSRDSKQSSFHQAHSPDIWYTDNYYMLFEMAKSGLGWCLLPSHLAEDPSLKSNLIRVPVEFENLTWFANVDVIQHQNKSNEPMHKRARQMLRTLLKKEEK</sequence>
<dbReference type="GO" id="GO:0000976">
    <property type="term" value="F:transcription cis-regulatory region binding"/>
    <property type="evidence" value="ECO:0007669"/>
    <property type="project" value="TreeGrafter"/>
</dbReference>
<dbReference type="InterPro" id="IPR036390">
    <property type="entry name" value="WH_DNA-bd_sf"/>
</dbReference>
<dbReference type="PROSITE" id="PS50931">
    <property type="entry name" value="HTH_LYSR"/>
    <property type="match status" value="1"/>
</dbReference>
<evidence type="ECO:0000259" key="5">
    <source>
        <dbReference type="PROSITE" id="PS50931"/>
    </source>
</evidence>
<dbReference type="RefSeq" id="WP_017054715.1">
    <property type="nucleotide sequence ID" value="NZ_AJYW02000154.1"/>
</dbReference>
<evidence type="ECO:0000313" key="6">
    <source>
        <dbReference type="EMBL" id="OEE75384.1"/>
    </source>
</evidence>
<dbReference type="InterPro" id="IPR000847">
    <property type="entry name" value="LysR_HTH_N"/>
</dbReference>
<dbReference type="PRINTS" id="PR00039">
    <property type="entry name" value="HTHLYSR"/>
</dbReference>
<evidence type="ECO:0000256" key="2">
    <source>
        <dbReference type="ARBA" id="ARBA00023015"/>
    </source>
</evidence>
<dbReference type="Gene3D" id="1.10.10.10">
    <property type="entry name" value="Winged helix-like DNA-binding domain superfamily/Winged helix DNA-binding domain"/>
    <property type="match status" value="1"/>
</dbReference>
<organism evidence="6 7">
    <name type="scientific">Vibrio genomosp. F6 str. FF-238</name>
    <dbReference type="NCBI Taxonomy" id="1191298"/>
    <lineage>
        <taxon>Bacteria</taxon>
        <taxon>Pseudomonadati</taxon>
        <taxon>Pseudomonadota</taxon>
        <taxon>Gammaproteobacteria</taxon>
        <taxon>Vibrionales</taxon>
        <taxon>Vibrionaceae</taxon>
        <taxon>Vibrio</taxon>
    </lineage>
</organism>
<dbReference type="PANTHER" id="PTHR30126:SF91">
    <property type="entry name" value="LYSR FAMILY TRANSCRIPTIONAL REGULATOR"/>
    <property type="match status" value="1"/>
</dbReference>
<evidence type="ECO:0000313" key="7">
    <source>
        <dbReference type="Proteomes" id="UP000094165"/>
    </source>
</evidence>
<dbReference type="Gene3D" id="3.40.190.290">
    <property type="match status" value="1"/>
</dbReference>
<dbReference type="InterPro" id="IPR036388">
    <property type="entry name" value="WH-like_DNA-bd_sf"/>
</dbReference>
<dbReference type="PANTHER" id="PTHR30126">
    <property type="entry name" value="HTH-TYPE TRANSCRIPTIONAL REGULATOR"/>
    <property type="match status" value="1"/>
</dbReference>
<evidence type="ECO:0000256" key="3">
    <source>
        <dbReference type="ARBA" id="ARBA00023125"/>
    </source>
</evidence>
<keyword evidence="2" id="KW-0805">Transcription regulation</keyword>
<reference evidence="6 7" key="1">
    <citation type="journal article" date="2012" name="Science">
        <title>Ecological populations of bacteria act as socially cohesive units of antibiotic production and resistance.</title>
        <authorList>
            <person name="Cordero O.X."/>
            <person name="Wildschutte H."/>
            <person name="Kirkup B."/>
            <person name="Proehl S."/>
            <person name="Ngo L."/>
            <person name="Hussain F."/>
            <person name="Le Roux F."/>
            <person name="Mincer T."/>
            <person name="Polz M.F."/>
        </authorList>
    </citation>
    <scope>NUCLEOTIDE SEQUENCE [LARGE SCALE GENOMIC DNA]</scope>
    <source>
        <strain evidence="6 7">FF-238</strain>
    </source>
</reference>
<evidence type="ECO:0000256" key="4">
    <source>
        <dbReference type="ARBA" id="ARBA00023163"/>
    </source>
</evidence>
<dbReference type="Pfam" id="PF03466">
    <property type="entry name" value="LysR_substrate"/>
    <property type="match status" value="1"/>
</dbReference>
<feature type="domain" description="HTH lysR-type" evidence="5">
    <location>
        <begin position="2"/>
        <end position="59"/>
    </location>
</feature>
<keyword evidence="4" id="KW-0804">Transcription</keyword>
<gene>
    <name evidence="6" type="ORF">A130_05740</name>
</gene>
<accession>A0A1E5CYE5</accession>
<keyword evidence="3" id="KW-0238">DNA-binding</keyword>
<dbReference type="Proteomes" id="UP000094165">
    <property type="component" value="Unassembled WGS sequence"/>
</dbReference>
<dbReference type="AlphaFoldDB" id="A0A1E5CYE5"/>
<dbReference type="EMBL" id="AJYW02000154">
    <property type="protein sequence ID" value="OEE75384.1"/>
    <property type="molecule type" value="Genomic_DNA"/>
</dbReference>
<comment type="similarity">
    <text evidence="1">Belongs to the LysR transcriptional regulatory family.</text>
</comment>
<dbReference type="SUPFAM" id="SSF53850">
    <property type="entry name" value="Periplasmic binding protein-like II"/>
    <property type="match status" value="1"/>
</dbReference>
<proteinExistence type="inferred from homology"/>
<dbReference type="Pfam" id="PF00126">
    <property type="entry name" value="HTH_1"/>
    <property type="match status" value="1"/>
</dbReference>
<dbReference type="InterPro" id="IPR005119">
    <property type="entry name" value="LysR_subst-bd"/>
</dbReference>
<evidence type="ECO:0000256" key="1">
    <source>
        <dbReference type="ARBA" id="ARBA00009437"/>
    </source>
</evidence>
<name>A0A1E5CYE5_9VIBR</name>